<evidence type="ECO:0000313" key="4">
    <source>
        <dbReference type="Proteomes" id="UP000198775"/>
    </source>
</evidence>
<dbReference type="InterPro" id="IPR055693">
    <property type="entry name" value="DUF7269"/>
</dbReference>
<dbReference type="EMBL" id="FOCX01000012">
    <property type="protein sequence ID" value="SEO44446.1"/>
    <property type="molecule type" value="Genomic_DNA"/>
</dbReference>
<reference evidence="4" key="1">
    <citation type="submission" date="2016-10" db="EMBL/GenBank/DDBJ databases">
        <authorList>
            <person name="Varghese N."/>
            <person name="Submissions S."/>
        </authorList>
    </citation>
    <scope>NUCLEOTIDE SEQUENCE [LARGE SCALE GENOMIC DNA]</scope>
    <source>
        <strain evidence="4">IBRC-M 10043</strain>
    </source>
</reference>
<dbReference type="AlphaFoldDB" id="A0A1H8PRP7"/>
<keyword evidence="2" id="KW-1133">Transmembrane helix</keyword>
<protein>
    <submittedName>
        <fullName evidence="3">Uncharacterized protein</fullName>
    </submittedName>
</protein>
<evidence type="ECO:0000313" key="3">
    <source>
        <dbReference type="EMBL" id="SEO44446.1"/>
    </source>
</evidence>
<accession>A0A1H8PRP7</accession>
<evidence type="ECO:0000256" key="1">
    <source>
        <dbReference type="SAM" id="MobiDB-lite"/>
    </source>
</evidence>
<keyword evidence="2" id="KW-0812">Transmembrane</keyword>
<dbReference type="RefSeq" id="WP_092661133.1">
    <property type="nucleotide sequence ID" value="NZ_FOCX01000012.1"/>
</dbReference>
<feature type="transmembrane region" description="Helical" evidence="2">
    <location>
        <begin position="38"/>
        <end position="57"/>
    </location>
</feature>
<organism evidence="3 4">
    <name type="scientific">Halorientalis persicus</name>
    <dbReference type="NCBI Taxonomy" id="1367881"/>
    <lineage>
        <taxon>Archaea</taxon>
        <taxon>Methanobacteriati</taxon>
        <taxon>Methanobacteriota</taxon>
        <taxon>Stenosarchaea group</taxon>
        <taxon>Halobacteria</taxon>
        <taxon>Halobacteriales</taxon>
        <taxon>Haloarculaceae</taxon>
        <taxon>Halorientalis</taxon>
    </lineage>
</organism>
<dbReference type="Proteomes" id="UP000198775">
    <property type="component" value="Unassembled WGS sequence"/>
</dbReference>
<dbReference type="Pfam" id="PF23933">
    <property type="entry name" value="DUF7269"/>
    <property type="match status" value="1"/>
</dbReference>
<gene>
    <name evidence="3" type="ORF">SAMN05216388_1012135</name>
</gene>
<evidence type="ECO:0000256" key="2">
    <source>
        <dbReference type="SAM" id="Phobius"/>
    </source>
</evidence>
<proteinExistence type="predicted"/>
<sequence length="245" mass="25899">MGKWLSRLRIAVGVVAILTSLGIAVRAAVSGAVPESDPAVRGVAILLVLVAIGWALWRVGTSESVESAAGPLVSPAPERTPADTALSGRALADAMTEAGDRARAERSVAAGVDTVRPLVSRALEDALVAGGTDRAAARESIRRGTWTDDPVARAVCSSTVSMPERSVRARLAGWLYPERELRRRVRRAVAAIDEAATETLPQVPGQDAPRRVRIVRPRLETLQRDVDGSLQPAADSPAPTGEDER</sequence>
<name>A0A1H8PRP7_9EURY</name>
<keyword evidence="4" id="KW-1185">Reference proteome</keyword>
<dbReference type="OrthoDB" id="307812at2157"/>
<keyword evidence="2" id="KW-0472">Membrane</keyword>
<feature type="region of interest" description="Disordered" evidence="1">
    <location>
        <begin position="221"/>
        <end position="245"/>
    </location>
</feature>